<reference evidence="4 5" key="1">
    <citation type="journal article" date="2014" name="Int. J. Syst. Evol. Microbiol.">
        <title>Complete genome sequence of Corynebacterium casei LMG S-19264T (=DSM 44701T), isolated from a smear-ripened cheese.</title>
        <authorList>
            <consortium name="US DOE Joint Genome Institute (JGI-PGF)"/>
            <person name="Walter F."/>
            <person name="Albersmeier A."/>
            <person name="Kalinowski J."/>
            <person name="Ruckert C."/>
        </authorList>
    </citation>
    <scope>NUCLEOTIDE SEQUENCE [LARGE SCALE GENOMIC DNA]</scope>
    <source>
        <strain evidence="4 5">NBRC 112289</strain>
    </source>
</reference>
<dbReference type="SUPFAM" id="SSF46689">
    <property type="entry name" value="Homeodomain-like"/>
    <property type="match status" value="1"/>
</dbReference>
<comment type="caution">
    <text evidence="4">The sequence shown here is derived from an EMBL/GenBank/DDBJ whole genome shotgun (WGS) entry which is preliminary data.</text>
</comment>
<evidence type="ECO:0000259" key="3">
    <source>
        <dbReference type="Pfam" id="PF00440"/>
    </source>
</evidence>
<accession>A0AA37XB62</accession>
<feature type="compositionally biased region" description="Basic and acidic residues" evidence="2">
    <location>
        <begin position="15"/>
        <end position="32"/>
    </location>
</feature>
<feature type="region of interest" description="Disordered" evidence="2">
    <location>
        <begin position="1"/>
        <end position="35"/>
    </location>
</feature>
<evidence type="ECO:0000256" key="1">
    <source>
        <dbReference type="ARBA" id="ARBA00023125"/>
    </source>
</evidence>
<keyword evidence="1" id="KW-0238">DNA-binding</keyword>
<dbReference type="GO" id="GO:0003677">
    <property type="term" value="F:DNA binding"/>
    <property type="evidence" value="ECO:0007669"/>
    <property type="project" value="UniProtKB-KW"/>
</dbReference>
<organism evidence="4 5">
    <name type="scientific">Arenivirga flava</name>
    <dbReference type="NCBI Taxonomy" id="1930060"/>
    <lineage>
        <taxon>Bacteria</taxon>
        <taxon>Bacillati</taxon>
        <taxon>Actinomycetota</taxon>
        <taxon>Actinomycetes</taxon>
        <taxon>Micrococcales</taxon>
        <taxon>Microbacteriaceae</taxon>
        <taxon>Arenivirga</taxon>
    </lineage>
</organism>
<evidence type="ECO:0000313" key="4">
    <source>
        <dbReference type="EMBL" id="GMA28393.1"/>
    </source>
</evidence>
<keyword evidence="5" id="KW-1185">Reference proteome</keyword>
<evidence type="ECO:0000256" key="2">
    <source>
        <dbReference type="SAM" id="MobiDB-lite"/>
    </source>
</evidence>
<dbReference type="InterPro" id="IPR009057">
    <property type="entry name" value="Homeodomain-like_sf"/>
</dbReference>
<dbReference type="AlphaFoldDB" id="A0AA37XB62"/>
<dbReference type="InterPro" id="IPR001647">
    <property type="entry name" value="HTH_TetR"/>
</dbReference>
<dbReference type="EMBL" id="BSUL01000001">
    <property type="protein sequence ID" value="GMA28393.1"/>
    <property type="molecule type" value="Genomic_DNA"/>
</dbReference>
<dbReference type="Proteomes" id="UP001157160">
    <property type="component" value="Unassembled WGS sequence"/>
</dbReference>
<proteinExistence type="predicted"/>
<evidence type="ECO:0000313" key="5">
    <source>
        <dbReference type="Proteomes" id="UP001157160"/>
    </source>
</evidence>
<name>A0AA37XB62_9MICO</name>
<feature type="domain" description="HTH tetR-type" evidence="3">
    <location>
        <begin position="39"/>
        <end position="70"/>
    </location>
</feature>
<dbReference type="Pfam" id="PF00440">
    <property type="entry name" value="TetR_N"/>
    <property type="match status" value="1"/>
</dbReference>
<dbReference type="Gene3D" id="1.10.357.10">
    <property type="entry name" value="Tetracycline Repressor, domain 2"/>
    <property type="match status" value="1"/>
</dbReference>
<protein>
    <recommendedName>
        <fullName evidence="3">HTH tetR-type domain-containing protein</fullName>
    </recommendedName>
</protein>
<gene>
    <name evidence="4" type="ORF">GCM10025874_16460</name>
</gene>
<sequence length="180" mass="19568">MSLRPGTSPRRRCDHRIDHGGAPRSRAADQRGRPALPRAQGFAATTVEDIAESAGGSPRTFFRCFATKEDAALFDFIEVDEALGGLELDVKDLADASVEVQRFLAGLLRALEGDRLERFAQIRRLTEAIPSIRHAADARLRTVTRGIRDALIAALGEAADDARQSSSCRSRGTLPQTTEV</sequence>